<name>A0A2H3CNV1_ARMGA</name>
<protein>
    <recommendedName>
        <fullName evidence="5">MYND-type domain-containing protein</fullName>
    </recommendedName>
</protein>
<dbReference type="OMA" id="DWSSGNH"/>
<dbReference type="OrthoDB" id="3012144at2759"/>
<accession>A0A2H3CNV1</accession>
<organism evidence="6 7">
    <name type="scientific">Armillaria gallica</name>
    <name type="common">Bulbous honey fungus</name>
    <name type="synonym">Armillaria bulbosa</name>
    <dbReference type="NCBI Taxonomy" id="47427"/>
    <lineage>
        <taxon>Eukaryota</taxon>
        <taxon>Fungi</taxon>
        <taxon>Dikarya</taxon>
        <taxon>Basidiomycota</taxon>
        <taxon>Agaricomycotina</taxon>
        <taxon>Agaricomycetes</taxon>
        <taxon>Agaricomycetidae</taxon>
        <taxon>Agaricales</taxon>
        <taxon>Marasmiineae</taxon>
        <taxon>Physalacriaceae</taxon>
        <taxon>Armillaria</taxon>
    </lineage>
</organism>
<keyword evidence="1" id="KW-0479">Metal-binding</keyword>
<keyword evidence="3" id="KW-0862">Zinc</keyword>
<dbReference type="SUPFAM" id="SSF144232">
    <property type="entry name" value="HIT/MYND zinc finger-like"/>
    <property type="match status" value="1"/>
</dbReference>
<dbReference type="Pfam" id="PF01753">
    <property type="entry name" value="zf-MYND"/>
    <property type="match status" value="1"/>
</dbReference>
<dbReference type="AlphaFoldDB" id="A0A2H3CNV1"/>
<sequence length="481" mass="54536">MEKLIKWAKDGSFEAMMALASQAGKNQRAHQAFFRVMEENLKFDTTSIQDMKRGRLPMVPSLDPKDALNLSCTSMLALATGIRNKYLLQPVCIADTASSMLPLTPAISFWVSLFCEHIILPARSLEFKFADFHNTVVLIVAWATNQNQLEPKVLTDYLPFLWFHPPAGYTKYNLDDAQAVFTAVDHALLGCNSTSLRDILVHQLAENSTLTANLIVQFIVDMFVHVPEKSDIKLPIYQCFSTVASSTFQLASRSSPIHIALLKNNSIQWMCRVLRFATQRTRFTNGVLRVATDCESKCLHYILRVMEDGHSYIRQLLGCDILRYLLKACRNSYAHPELVDREFGVLQTSIENHTVKILEMVISHFAYPSILKRSQKAISKIQRQHIDGLLDPKYVGLTEVCEAWTKFVNIASYKSTVYGPLSNSFCGNAQCPGTTARRCIVYSRCLFTLYCSQTCQRDDWSSGNHRSLCTEIKQLVIEFRV</sequence>
<feature type="domain" description="MYND-type" evidence="5">
    <location>
        <begin position="423"/>
        <end position="469"/>
    </location>
</feature>
<keyword evidence="2 4" id="KW-0863">Zinc-finger</keyword>
<evidence type="ECO:0000256" key="2">
    <source>
        <dbReference type="ARBA" id="ARBA00022771"/>
    </source>
</evidence>
<evidence type="ECO:0000313" key="6">
    <source>
        <dbReference type="EMBL" id="PBK80902.1"/>
    </source>
</evidence>
<keyword evidence="7" id="KW-1185">Reference proteome</keyword>
<dbReference type="Gene3D" id="6.10.140.2220">
    <property type="match status" value="1"/>
</dbReference>
<reference evidence="7" key="1">
    <citation type="journal article" date="2017" name="Nat. Ecol. Evol.">
        <title>Genome expansion and lineage-specific genetic innovations in the forest pathogenic fungi Armillaria.</title>
        <authorList>
            <person name="Sipos G."/>
            <person name="Prasanna A.N."/>
            <person name="Walter M.C."/>
            <person name="O'Connor E."/>
            <person name="Balint B."/>
            <person name="Krizsan K."/>
            <person name="Kiss B."/>
            <person name="Hess J."/>
            <person name="Varga T."/>
            <person name="Slot J."/>
            <person name="Riley R."/>
            <person name="Boka B."/>
            <person name="Rigling D."/>
            <person name="Barry K."/>
            <person name="Lee J."/>
            <person name="Mihaltcheva S."/>
            <person name="LaButti K."/>
            <person name="Lipzen A."/>
            <person name="Waldron R."/>
            <person name="Moloney N.M."/>
            <person name="Sperisen C."/>
            <person name="Kredics L."/>
            <person name="Vagvoelgyi C."/>
            <person name="Patrignani A."/>
            <person name="Fitzpatrick D."/>
            <person name="Nagy I."/>
            <person name="Doyle S."/>
            <person name="Anderson J.B."/>
            <person name="Grigoriev I.V."/>
            <person name="Gueldener U."/>
            <person name="Muensterkoetter M."/>
            <person name="Nagy L.G."/>
        </authorList>
    </citation>
    <scope>NUCLEOTIDE SEQUENCE [LARGE SCALE GENOMIC DNA]</scope>
    <source>
        <strain evidence="7">Ar21-2</strain>
    </source>
</reference>
<dbReference type="InterPro" id="IPR002893">
    <property type="entry name" value="Znf_MYND"/>
</dbReference>
<proteinExistence type="predicted"/>
<dbReference type="InParanoid" id="A0A2H3CNV1"/>
<dbReference type="EMBL" id="KZ293738">
    <property type="protein sequence ID" value="PBK80902.1"/>
    <property type="molecule type" value="Genomic_DNA"/>
</dbReference>
<evidence type="ECO:0000256" key="4">
    <source>
        <dbReference type="PROSITE-ProRule" id="PRU00134"/>
    </source>
</evidence>
<gene>
    <name evidence="6" type="ORF">ARMGADRAFT_1020595</name>
</gene>
<evidence type="ECO:0000259" key="5">
    <source>
        <dbReference type="PROSITE" id="PS50865"/>
    </source>
</evidence>
<dbReference type="PROSITE" id="PS50865">
    <property type="entry name" value="ZF_MYND_2"/>
    <property type="match status" value="1"/>
</dbReference>
<dbReference type="GO" id="GO:0008270">
    <property type="term" value="F:zinc ion binding"/>
    <property type="evidence" value="ECO:0007669"/>
    <property type="project" value="UniProtKB-KW"/>
</dbReference>
<dbReference type="Proteomes" id="UP000217790">
    <property type="component" value="Unassembled WGS sequence"/>
</dbReference>
<evidence type="ECO:0000256" key="3">
    <source>
        <dbReference type="ARBA" id="ARBA00022833"/>
    </source>
</evidence>
<evidence type="ECO:0000256" key="1">
    <source>
        <dbReference type="ARBA" id="ARBA00022723"/>
    </source>
</evidence>
<dbReference type="STRING" id="47427.A0A2H3CNV1"/>
<evidence type="ECO:0000313" key="7">
    <source>
        <dbReference type="Proteomes" id="UP000217790"/>
    </source>
</evidence>